<dbReference type="AlphaFoldDB" id="A0A9J6MQ59"/>
<evidence type="ECO:0008006" key="4">
    <source>
        <dbReference type="Google" id="ProtNLM"/>
    </source>
</evidence>
<gene>
    <name evidence="2" type="ORF">KHB02_013570</name>
</gene>
<name>A0A9J6MQ59_9BACI</name>
<dbReference type="EMBL" id="JAGYPE020000022">
    <property type="protein sequence ID" value="MCH6266553.1"/>
    <property type="molecule type" value="Genomic_DNA"/>
</dbReference>
<keyword evidence="1" id="KW-0812">Transmembrane</keyword>
<feature type="transmembrane region" description="Helical" evidence="1">
    <location>
        <begin position="6"/>
        <end position="26"/>
    </location>
</feature>
<accession>A0A9J6MQ59</accession>
<dbReference type="RefSeq" id="WP_241113849.1">
    <property type="nucleotide sequence ID" value="NZ_JAGYPE020000022.1"/>
</dbReference>
<keyword evidence="1" id="KW-0472">Membrane</keyword>
<keyword evidence="1" id="KW-1133">Transmembrane helix</keyword>
<evidence type="ECO:0000313" key="3">
    <source>
        <dbReference type="Proteomes" id="UP000677265"/>
    </source>
</evidence>
<sequence>MGKAFLKVASIYFTIGVLAGITMAIIHDFRLASVHAHINMLGWVSMAIFGLIYHFFRKQPTRSW</sequence>
<evidence type="ECO:0000256" key="1">
    <source>
        <dbReference type="SAM" id="Phobius"/>
    </source>
</evidence>
<protein>
    <recommendedName>
        <fullName evidence="4">Cytochrome-c oxidase</fullName>
    </recommendedName>
</protein>
<organism evidence="2 3">
    <name type="scientific">Neobacillus citreus</name>
    <dbReference type="NCBI Taxonomy" id="2833578"/>
    <lineage>
        <taxon>Bacteria</taxon>
        <taxon>Bacillati</taxon>
        <taxon>Bacillota</taxon>
        <taxon>Bacilli</taxon>
        <taxon>Bacillales</taxon>
        <taxon>Bacillaceae</taxon>
        <taxon>Neobacillus</taxon>
    </lineage>
</organism>
<proteinExistence type="predicted"/>
<feature type="transmembrane region" description="Helical" evidence="1">
    <location>
        <begin position="38"/>
        <end position="56"/>
    </location>
</feature>
<comment type="caution">
    <text evidence="2">The sequence shown here is derived from an EMBL/GenBank/DDBJ whole genome shotgun (WGS) entry which is preliminary data.</text>
</comment>
<dbReference type="Proteomes" id="UP000677265">
    <property type="component" value="Unassembled WGS sequence"/>
</dbReference>
<dbReference type="SUPFAM" id="SSF81442">
    <property type="entry name" value="Cytochrome c oxidase subunit I-like"/>
    <property type="match status" value="1"/>
</dbReference>
<reference evidence="2 3" key="1">
    <citation type="submission" date="2022-03" db="EMBL/GenBank/DDBJ databases">
        <title>Novel Bacillus species.</title>
        <authorList>
            <person name="Liu G."/>
        </authorList>
    </citation>
    <scope>NUCLEOTIDE SEQUENCE [LARGE SCALE GENOMIC DNA]</scope>
    <source>
        <strain evidence="2 3">FJAT-50051</strain>
    </source>
</reference>
<dbReference type="InterPro" id="IPR036927">
    <property type="entry name" value="Cyt_c_oxase-like_su1_sf"/>
</dbReference>
<dbReference type="Gene3D" id="1.20.210.10">
    <property type="entry name" value="Cytochrome c oxidase-like, subunit I domain"/>
    <property type="match status" value="1"/>
</dbReference>
<evidence type="ECO:0000313" key="2">
    <source>
        <dbReference type="EMBL" id="MCH6266553.1"/>
    </source>
</evidence>
<keyword evidence="3" id="KW-1185">Reference proteome</keyword>